<evidence type="ECO:0000256" key="11">
    <source>
        <dbReference type="SAM" id="MobiDB-lite"/>
    </source>
</evidence>
<evidence type="ECO:0000256" key="6">
    <source>
        <dbReference type="ARBA" id="ARBA00023015"/>
    </source>
</evidence>
<keyword evidence="5" id="KW-0862">Zinc</keyword>
<comment type="caution">
    <text evidence="13">The sequence shown here is derived from an EMBL/GenBank/DDBJ whole genome shotgun (WGS) entry which is preliminary data.</text>
</comment>
<keyword evidence="2" id="KW-0479">Metal-binding</keyword>
<feature type="compositionally biased region" description="Basic residues" evidence="11">
    <location>
        <begin position="1"/>
        <end position="10"/>
    </location>
</feature>
<dbReference type="InterPro" id="IPR051565">
    <property type="entry name" value="Sal_C2H2-zinc-finger"/>
</dbReference>
<feature type="domain" description="C2H2-type" evidence="12">
    <location>
        <begin position="411"/>
        <end position="438"/>
    </location>
</feature>
<dbReference type="PANTHER" id="PTHR23233:SF84">
    <property type="entry name" value="FI23031P1"/>
    <property type="match status" value="1"/>
</dbReference>
<dbReference type="InterPro" id="IPR013087">
    <property type="entry name" value="Znf_C2H2_type"/>
</dbReference>
<feature type="domain" description="C2H2-type" evidence="12">
    <location>
        <begin position="439"/>
        <end position="468"/>
    </location>
</feature>
<dbReference type="EMBL" id="CAWUHD010000046">
    <property type="protein sequence ID" value="CAK7222812.1"/>
    <property type="molecule type" value="Genomic_DNA"/>
</dbReference>
<dbReference type="SUPFAM" id="SSF57667">
    <property type="entry name" value="beta-beta-alpha zinc fingers"/>
    <property type="match status" value="1"/>
</dbReference>
<feature type="compositionally biased region" description="Low complexity" evidence="11">
    <location>
        <begin position="312"/>
        <end position="321"/>
    </location>
</feature>
<sequence>MHHYSQHHAGPHFTNPWTAPSGNAASQQTANSSSMYGNMSQHASLSGMEGLRPQNQLPQPIPHQQQHHQHHHAQPQHHQQPSPASQHQQAPSHHHHQTQHHQQTQPQTTQQPTQQQRLPQPPAPMHRPSSTNIPNSIPYGTGAMAVTAAPTAQGASPHSRTTVADSVGYRNDLLIATTTAAYPDSTAAYSAPSPIHPTAAYATAAAPYDQMGYAPAAHLRGAAGAGAGFGLDAGSAADAVRRYSQPDNSLAGAGQSADSRRQFQDALEASHGIMSLSQDTPRPLAYPGQNGTATAGNRASRGSADSYGFPATHSTSSSVSSTSFNGFYGGSSVDSNMSEYSTAGSDLESIGSRRHNMSAGMPTALPTGMQSAHGLHPHHHRASFVSSVPPPAQSMMSQFSSKVTSTAQKKHKCKVCEKRFTRPSSLQTHMYSHTGEKPFACDVPGCGRNFSVVSNLRRHKKVHKDLSPSEAGSEDQHHSPE</sequence>
<feature type="region of interest" description="Disordered" evidence="11">
    <location>
        <begin position="461"/>
        <end position="481"/>
    </location>
</feature>
<dbReference type="Gene3D" id="3.30.160.60">
    <property type="entry name" value="Classic Zinc Finger"/>
    <property type="match status" value="2"/>
</dbReference>
<keyword evidence="3" id="KW-0677">Repeat</keyword>
<feature type="compositionally biased region" description="Basic residues" evidence="11">
    <location>
        <begin position="65"/>
        <end position="75"/>
    </location>
</feature>
<feature type="compositionally biased region" description="Low complexity" evidence="11">
    <location>
        <begin position="53"/>
        <end position="64"/>
    </location>
</feature>
<feature type="compositionally biased region" description="Polar residues" evidence="11">
    <location>
        <begin position="35"/>
        <end position="44"/>
    </location>
</feature>
<dbReference type="PROSITE" id="PS50157">
    <property type="entry name" value="ZINC_FINGER_C2H2_2"/>
    <property type="match status" value="2"/>
</dbReference>
<evidence type="ECO:0000256" key="1">
    <source>
        <dbReference type="ARBA" id="ARBA00004123"/>
    </source>
</evidence>
<dbReference type="Pfam" id="PF00096">
    <property type="entry name" value="zf-C2H2"/>
    <property type="match status" value="2"/>
</dbReference>
<evidence type="ECO:0000256" key="2">
    <source>
        <dbReference type="ARBA" id="ARBA00022723"/>
    </source>
</evidence>
<keyword evidence="6" id="KW-0805">Transcription regulation</keyword>
<keyword evidence="8" id="KW-0539">Nucleus</keyword>
<evidence type="ECO:0000313" key="13">
    <source>
        <dbReference type="EMBL" id="CAK7222812.1"/>
    </source>
</evidence>
<evidence type="ECO:0000256" key="10">
    <source>
        <dbReference type="PROSITE-ProRule" id="PRU00042"/>
    </source>
</evidence>
<protein>
    <recommendedName>
        <fullName evidence="12">C2H2-type domain-containing protein</fullName>
    </recommendedName>
</protein>
<dbReference type="InterPro" id="IPR036236">
    <property type="entry name" value="Znf_C2H2_sf"/>
</dbReference>
<feature type="region of interest" description="Disordered" evidence="11">
    <location>
        <begin position="277"/>
        <end position="321"/>
    </location>
</feature>
<dbReference type="PANTHER" id="PTHR23233">
    <property type="entry name" value="SAL-LIKE PROTEIN"/>
    <property type="match status" value="1"/>
</dbReference>
<name>A0ABP0BTI4_9PEZI</name>
<feature type="compositionally biased region" description="Low complexity" evidence="11">
    <location>
        <begin position="100"/>
        <end position="118"/>
    </location>
</feature>
<keyword evidence="7" id="KW-0804">Transcription</keyword>
<evidence type="ECO:0000256" key="3">
    <source>
        <dbReference type="ARBA" id="ARBA00022737"/>
    </source>
</evidence>
<evidence type="ECO:0000256" key="8">
    <source>
        <dbReference type="ARBA" id="ARBA00023242"/>
    </source>
</evidence>
<organism evidence="13 14">
    <name type="scientific">Sporothrix eucalyptigena</name>
    <dbReference type="NCBI Taxonomy" id="1812306"/>
    <lineage>
        <taxon>Eukaryota</taxon>
        <taxon>Fungi</taxon>
        <taxon>Dikarya</taxon>
        <taxon>Ascomycota</taxon>
        <taxon>Pezizomycotina</taxon>
        <taxon>Sordariomycetes</taxon>
        <taxon>Sordariomycetidae</taxon>
        <taxon>Ophiostomatales</taxon>
        <taxon>Ophiostomataceae</taxon>
        <taxon>Sporothrix</taxon>
    </lineage>
</organism>
<comment type="similarity">
    <text evidence="9">Belongs to the sal C2H2-type zinc-finger protein family.</text>
</comment>
<dbReference type="Proteomes" id="UP001642482">
    <property type="component" value="Unassembled WGS sequence"/>
</dbReference>
<comment type="subcellular location">
    <subcellularLocation>
        <location evidence="1">Nucleus</location>
    </subcellularLocation>
</comment>
<reference evidence="13 14" key="1">
    <citation type="submission" date="2024-01" db="EMBL/GenBank/DDBJ databases">
        <authorList>
            <person name="Allen C."/>
            <person name="Tagirdzhanova G."/>
        </authorList>
    </citation>
    <scope>NUCLEOTIDE SEQUENCE [LARGE SCALE GENOMIC DNA]</scope>
</reference>
<evidence type="ECO:0000259" key="12">
    <source>
        <dbReference type="PROSITE" id="PS50157"/>
    </source>
</evidence>
<feature type="region of interest" description="Disordered" evidence="11">
    <location>
        <begin position="1"/>
        <end position="141"/>
    </location>
</feature>
<evidence type="ECO:0000256" key="9">
    <source>
        <dbReference type="ARBA" id="ARBA00038474"/>
    </source>
</evidence>
<dbReference type="PROSITE" id="PS00028">
    <property type="entry name" value="ZINC_FINGER_C2H2_1"/>
    <property type="match status" value="2"/>
</dbReference>
<feature type="compositionally biased region" description="Low complexity" evidence="11">
    <location>
        <begin position="21"/>
        <end position="34"/>
    </location>
</feature>
<keyword evidence="14" id="KW-1185">Reference proteome</keyword>
<feature type="region of interest" description="Disordered" evidence="11">
    <location>
        <begin position="339"/>
        <end position="359"/>
    </location>
</feature>
<evidence type="ECO:0000256" key="4">
    <source>
        <dbReference type="ARBA" id="ARBA00022771"/>
    </source>
</evidence>
<feature type="compositionally biased region" description="Low complexity" evidence="11">
    <location>
        <begin position="76"/>
        <end position="91"/>
    </location>
</feature>
<evidence type="ECO:0000256" key="7">
    <source>
        <dbReference type="ARBA" id="ARBA00023163"/>
    </source>
</evidence>
<evidence type="ECO:0000313" key="14">
    <source>
        <dbReference type="Proteomes" id="UP001642482"/>
    </source>
</evidence>
<keyword evidence="4 10" id="KW-0863">Zinc-finger</keyword>
<accession>A0ABP0BTI4</accession>
<proteinExistence type="inferred from homology"/>
<gene>
    <name evidence="13" type="ORF">SEUCBS140593_005030</name>
</gene>
<evidence type="ECO:0000256" key="5">
    <source>
        <dbReference type="ARBA" id="ARBA00022833"/>
    </source>
</evidence>
<dbReference type="SMART" id="SM00355">
    <property type="entry name" value="ZnF_C2H2"/>
    <property type="match status" value="2"/>
</dbReference>